<name>A0ABW1F4P9_9ACTN</name>
<evidence type="ECO:0000313" key="1">
    <source>
        <dbReference type="EMBL" id="MFC5888024.1"/>
    </source>
</evidence>
<protein>
    <submittedName>
        <fullName evidence="1">Uncharacterized protein</fullName>
    </submittedName>
</protein>
<sequence>MDCEDVMLTVRITAAERALLRALARGHGGDVSEVAVDGLLDVIPALTGDTDALRLVRVLARPAPCAVTFWLPASVVELLPLVGDHVARLSGVQVGPASGALSAALRLWLAGDPARLAASLTTMHAPAARRSGPRPLGVAA</sequence>
<dbReference type="Proteomes" id="UP001596067">
    <property type="component" value="Unassembled WGS sequence"/>
</dbReference>
<accession>A0ABW1F4P9</accession>
<keyword evidence="2" id="KW-1185">Reference proteome</keyword>
<gene>
    <name evidence="1" type="ORF">ACFP0N_23940</name>
</gene>
<organism evidence="1 2">
    <name type="scientific">Kitasatospora aburaviensis</name>
    <dbReference type="NCBI Taxonomy" id="67265"/>
    <lineage>
        <taxon>Bacteria</taxon>
        <taxon>Bacillati</taxon>
        <taxon>Actinomycetota</taxon>
        <taxon>Actinomycetes</taxon>
        <taxon>Kitasatosporales</taxon>
        <taxon>Streptomycetaceae</taxon>
        <taxon>Kitasatospora</taxon>
    </lineage>
</organism>
<proteinExistence type="predicted"/>
<dbReference type="RefSeq" id="WP_313767202.1">
    <property type="nucleotide sequence ID" value="NZ_BAAAVH010000031.1"/>
</dbReference>
<comment type="caution">
    <text evidence="1">The sequence shown here is derived from an EMBL/GenBank/DDBJ whole genome shotgun (WGS) entry which is preliminary data.</text>
</comment>
<evidence type="ECO:0000313" key="2">
    <source>
        <dbReference type="Proteomes" id="UP001596067"/>
    </source>
</evidence>
<reference evidence="2" key="1">
    <citation type="journal article" date="2019" name="Int. J. Syst. Evol. Microbiol.">
        <title>The Global Catalogue of Microorganisms (GCM) 10K type strain sequencing project: providing services to taxonomists for standard genome sequencing and annotation.</title>
        <authorList>
            <consortium name="The Broad Institute Genomics Platform"/>
            <consortium name="The Broad Institute Genome Sequencing Center for Infectious Disease"/>
            <person name="Wu L."/>
            <person name="Ma J."/>
        </authorList>
    </citation>
    <scope>NUCLEOTIDE SEQUENCE [LARGE SCALE GENOMIC DNA]</scope>
    <source>
        <strain evidence="2">CGMCC 4.1469</strain>
    </source>
</reference>
<dbReference type="EMBL" id="JBHSOD010000034">
    <property type="protein sequence ID" value="MFC5888024.1"/>
    <property type="molecule type" value="Genomic_DNA"/>
</dbReference>